<evidence type="ECO:0008006" key="4">
    <source>
        <dbReference type="Google" id="ProtNLM"/>
    </source>
</evidence>
<organism evidence="2 3">
    <name type="scientific">Catenuloplanes atrovinosus</name>
    <dbReference type="NCBI Taxonomy" id="137266"/>
    <lineage>
        <taxon>Bacteria</taxon>
        <taxon>Bacillati</taxon>
        <taxon>Actinomycetota</taxon>
        <taxon>Actinomycetes</taxon>
        <taxon>Micromonosporales</taxon>
        <taxon>Micromonosporaceae</taxon>
        <taxon>Catenuloplanes</taxon>
    </lineage>
</organism>
<keyword evidence="3" id="KW-1185">Reference proteome</keyword>
<comment type="caution">
    <text evidence="2">The sequence shown here is derived from an EMBL/GenBank/DDBJ whole genome shotgun (WGS) entry which is preliminary data.</text>
</comment>
<dbReference type="Proteomes" id="UP001183643">
    <property type="component" value="Unassembled WGS sequence"/>
</dbReference>
<name>A0AAE4C9L2_9ACTN</name>
<protein>
    <recommendedName>
        <fullName evidence="4">Lipoprotein</fullName>
    </recommendedName>
</protein>
<reference evidence="2" key="1">
    <citation type="submission" date="2023-07" db="EMBL/GenBank/DDBJ databases">
        <title>Sequencing the genomes of 1000 actinobacteria strains.</title>
        <authorList>
            <person name="Klenk H.-P."/>
        </authorList>
    </citation>
    <scope>NUCLEOTIDE SEQUENCE</scope>
    <source>
        <strain evidence="2">DSM 44707</strain>
    </source>
</reference>
<keyword evidence="1" id="KW-0732">Signal</keyword>
<sequence length="253" mass="26400">MRKSIAAIAVSFTLAGCAGAAAENAGSAASPSPSSDAKAVVVAAFTPLNSGTSRYSVTYEELAATVRVQRDHAADTTLSTLSITVTDDDRALVIESYRVGGNLFTRFDASQLPPGSVPEEQRVGTWVRFDPKRTAAITEGIDALAVTPDRVAAAVTGAQRQTVSRITGTVDLTAIVPDRYDSPAARNATFRAELNGDGSIGYFTVDVTEGGKTTTPLEFRGLGQATRGFPPVPGDGQYRDASPGLYTLALPID</sequence>
<evidence type="ECO:0000256" key="1">
    <source>
        <dbReference type="SAM" id="SignalP"/>
    </source>
</evidence>
<evidence type="ECO:0000313" key="3">
    <source>
        <dbReference type="Proteomes" id="UP001183643"/>
    </source>
</evidence>
<dbReference type="PROSITE" id="PS51257">
    <property type="entry name" value="PROKAR_LIPOPROTEIN"/>
    <property type="match status" value="1"/>
</dbReference>
<feature type="chain" id="PRO_5042058853" description="Lipoprotein" evidence="1">
    <location>
        <begin position="21"/>
        <end position="253"/>
    </location>
</feature>
<evidence type="ECO:0000313" key="2">
    <source>
        <dbReference type="EMBL" id="MDR7275937.1"/>
    </source>
</evidence>
<dbReference type="AlphaFoldDB" id="A0AAE4C9L2"/>
<feature type="signal peptide" evidence="1">
    <location>
        <begin position="1"/>
        <end position="20"/>
    </location>
</feature>
<gene>
    <name evidence="2" type="ORF">J2S41_002715</name>
</gene>
<proteinExistence type="predicted"/>
<dbReference type="EMBL" id="JAVDYB010000001">
    <property type="protein sequence ID" value="MDR7275937.1"/>
    <property type="molecule type" value="Genomic_DNA"/>
</dbReference>
<dbReference type="RefSeq" id="WP_310367537.1">
    <property type="nucleotide sequence ID" value="NZ_JAVDYB010000001.1"/>
</dbReference>
<accession>A0AAE4C9L2</accession>